<accession>A0A9P5THA0</accession>
<proteinExistence type="predicted"/>
<gene>
    <name evidence="1" type="ORF">CPB84DRAFT_1797124</name>
</gene>
<comment type="caution">
    <text evidence="1">The sequence shown here is derived from an EMBL/GenBank/DDBJ whole genome shotgun (WGS) entry which is preliminary data.</text>
</comment>
<dbReference type="AlphaFoldDB" id="A0A9P5THA0"/>
<sequence>MTALPLDVLSKIIGQLDPLNAADIISLRSLSLSSHSILHFAQMALFSEIGLLLHSHNPKSSLKQVMRLKDVVLMSSPHIAHCIRSFKLGLAVHKVRDLETVAPALEELERILPSLGNIRNFELRYTLWKDSNWQNKCLDWLSLSPGFCRAVGEVVNSPGLVRLRLGRVKNFPMSMLMDRAITIDLDIEQPYVIDIKVINVIPSSKPSAATFVDGDVHSSRHGQVRSYKIGKGSIERPYAISLPGFDYAFDFSNLQELCVFWSLTDDKRKMKQSVPSSPLLRPLRVQLILLTENSPLLVYNKEVSFSGLARTLLDQPLPNLTTLRIDTTRYFTLIHHGDPFYEISISLTSKIAFPCLKIFHMELYFWTASKIADSQAFLDRLNLPGKYVSQLDRLTSMPNVVFSCIAELY</sequence>
<organism evidence="1 2">
    <name type="scientific">Gymnopilus junonius</name>
    <name type="common">Spectacular rustgill mushroom</name>
    <name type="synonym">Gymnopilus spectabilis subsp. junonius</name>
    <dbReference type="NCBI Taxonomy" id="109634"/>
    <lineage>
        <taxon>Eukaryota</taxon>
        <taxon>Fungi</taxon>
        <taxon>Dikarya</taxon>
        <taxon>Basidiomycota</taxon>
        <taxon>Agaricomycotina</taxon>
        <taxon>Agaricomycetes</taxon>
        <taxon>Agaricomycetidae</taxon>
        <taxon>Agaricales</taxon>
        <taxon>Agaricineae</taxon>
        <taxon>Hymenogastraceae</taxon>
        <taxon>Gymnopilus</taxon>
    </lineage>
</organism>
<evidence type="ECO:0008006" key="3">
    <source>
        <dbReference type="Google" id="ProtNLM"/>
    </source>
</evidence>
<dbReference type="EMBL" id="JADNYJ010000206">
    <property type="protein sequence ID" value="KAF8874868.1"/>
    <property type="molecule type" value="Genomic_DNA"/>
</dbReference>
<keyword evidence="2" id="KW-1185">Reference proteome</keyword>
<protein>
    <recommendedName>
        <fullName evidence="3">F-box domain-containing protein</fullName>
    </recommendedName>
</protein>
<dbReference type="OrthoDB" id="10571937at2759"/>
<reference evidence="1" key="1">
    <citation type="submission" date="2020-11" db="EMBL/GenBank/DDBJ databases">
        <authorList>
            <consortium name="DOE Joint Genome Institute"/>
            <person name="Ahrendt S."/>
            <person name="Riley R."/>
            <person name="Andreopoulos W."/>
            <person name="LaButti K."/>
            <person name="Pangilinan J."/>
            <person name="Ruiz-duenas F.J."/>
            <person name="Barrasa J.M."/>
            <person name="Sanchez-Garcia M."/>
            <person name="Camarero S."/>
            <person name="Miyauchi S."/>
            <person name="Serrano A."/>
            <person name="Linde D."/>
            <person name="Babiker R."/>
            <person name="Drula E."/>
            <person name="Ayuso-Fernandez I."/>
            <person name="Pacheco R."/>
            <person name="Padilla G."/>
            <person name="Ferreira P."/>
            <person name="Barriuso J."/>
            <person name="Kellner H."/>
            <person name="Castanera R."/>
            <person name="Alfaro M."/>
            <person name="Ramirez L."/>
            <person name="Pisabarro A.G."/>
            <person name="Kuo A."/>
            <person name="Tritt A."/>
            <person name="Lipzen A."/>
            <person name="He G."/>
            <person name="Yan M."/>
            <person name="Ng V."/>
            <person name="Cullen D."/>
            <person name="Martin F."/>
            <person name="Rosso M.-N."/>
            <person name="Henrissat B."/>
            <person name="Hibbett D."/>
            <person name="Martinez A.T."/>
            <person name="Grigoriev I.V."/>
        </authorList>
    </citation>
    <scope>NUCLEOTIDE SEQUENCE</scope>
    <source>
        <strain evidence="1">AH 44721</strain>
    </source>
</reference>
<evidence type="ECO:0000313" key="1">
    <source>
        <dbReference type="EMBL" id="KAF8874868.1"/>
    </source>
</evidence>
<evidence type="ECO:0000313" key="2">
    <source>
        <dbReference type="Proteomes" id="UP000724874"/>
    </source>
</evidence>
<dbReference type="Proteomes" id="UP000724874">
    <property type="component" value="Unassembled WGS sequence"/>
</dbReference>
<name>A0A9P5THA0_GYMJU</name>